<dbReference type="Proteomes" id="UP001529085">
    <property type="component" value="Unassembled WGS sequence"/>
</dbReference>
<dbReference type="EMBL" id="JARSBN010000001">
    <property type="protein sequence ID" value="MDG4714302.1"/>
    <property type="molecule type" value="Genomic_DNA"/>
</dbReference>
<dbReference type="CDD" id="cd03801">
    <property type="entry name" value="GT4_PimA-like"/>
    <property type="match status" value="1"/>
</dbReference>
<dbReference type="InterPro" id="IPR001296">
    <property type="entry name" value="Glyco_trans_1"/>
</dbReference>
<reference evidence="2 3" key="1">
    <citation type="submission" date="2023-03" db="EMBL/GenBank/DDBJ databases">
        <title>Strain YYF002 represents a novel species in the genus Winogradskyella isolated from seawater.</title>
        <authorList>
            <person name="Fu Z.-Y."/>
        </authorList>
    </citation>
    <scope>NUCLEOTIDE SEQUENCE [LARGE SCALE GENOMIC DNA]</scope>
    <source>
        <strain evidence="2 3">YYF002</strain>
    </source>
</reference>
<dbReference type="EC" id="2.4.-.-" evidence="2"/>
<dbReference type="RefSeq" id="WP_278003794.1">
    <property type="nucleotide sequence ID" value="NZ_JARSBN010000001.1"/>
</dbReference>
<dbReference type="Gene3D" id="3.40.50.2000">
    <property type="entry name" value="Glycogen Phosphorylase B"/>
    <property type="match status" value="2"/>
</dbReference>
<protein>
    <submittedName>
        <fullName evidence="2">Glycosyltransferase family 4 protein</fullName>
        <ecNumber evidence="2">2.4.-.-</ecNumber>
    </submittedName>
</protein>
<sequence>MKNVLYIGNALSQKGKNITSIEVLGARLRQFCNVKIASKKQNQVLRLLDMMLMVIKNRRHTDYVLIDTYSTLNFYYAFFVAQLSRCFNIRYITILHGGNLENRLIKSPKKSKLLFGNAHRLVSPSVFLRNTFANYGYDNVEYIPNSISIEDYEFSRKEIEKLSLLWVRSFSKIYNPKLAVLLLDSLVKKGYDAELCMVGPDSDGTLKEVKQLAKDLNLDVKFTGKLPKEEWLKLSKEYNIFINTTNYDNMPISVVEAMALGLPVVSTNVGGLPFLISHNEEGLLVSANGVNAFVEAIEELKENKKLKDQLITNARKKVEKLDWEDVKIKWQRLLS</sequence>
<evidence type="ECO:0000313" key="3">
    <source>
        <dbReference type="Proteomes" id="UP001529085"/>
    </source>
</evidence>
<accession>A0ABT6FX90</accession>
<evidence type="ECO:0000259" key="1">
    <source>
        <dbReference type="Pfam" id="PF00534"/>
    </source>
</evidence>
<dbReference type="GO" id="GO:0016757">
    <property type="term" value="F:glycosyltransferase activity"/>
    <property type="evidence" value="ECO:0007669"/>
    <property type="project" value="UniProtKB-KW"/>
</dbReference>
<keyword evidence="3" id="KW-1185">Reference proteome</keyword>
<organism evidence="2 3">
    <name type="scientific">Winogradskyella marincola</name>
    <dbReference type="NCBI Taxonomy" id="3037795"/>
    <lineage>
        <taxon>Bacteria</taxon>
        <taxon>Pseudomonadati</taxon>
        <taxon>Bacteroidota</taxon>
        <taxon>Flavobacteriia</taxon>
        <taxon>Flavobacteriales</taxon>
        <taxon>Flavobacteriaceae</taxon>
        <taxon>Winogradskyella</taxon>
    </lineage>
</organism>
<dbReference type="SUPFAM" id="SSF53756">
    <property type="entry name" value="UDP-Glycosyltransferase/glycogen phosphorylase"/>
    <property type="match status" value="1"/>
</dbReference>
<dbReference type="PANTHER" id="PTHR12526:SF630">
    <property type="entry name" value="GLYCOSYLTRANSFERASE"/>
    <property type="match status" value="1"/>
</dbReference>
<feature type="domain" description="Glycosyl transferase family 1" evidence="1">
    <location>
        <begin position="160"/>
        <end position="316"/>
    </location>
</feature>
<dbReference type="PANTHER" id="PTHR12526">
    <property type="entry name" value="GLYCOSYLTRANSFERASE"/>
    <property type="match status" value="1"/>
</dbReference>
<keyword evidence="2" id="KW-0808">Transferase</keyword>
<proteinExistence type="predicted"/>
<evidence type="ECO:0000313" key="2">
    <source>
        <dbReference type="EMBL" id="MDG4714302.1"/>
    </source>
</evidence>
<gene>
    <name evidence="2" type="ORF">P7122_00330</name>
</gene>
<dbReference type="Pfam" id="PF00534">
    <property type="entry name" value="Glycos_transf_1"/>
    <property type="match status" value="1"/>
</dbReference>
<keyword evidence="2" id="KW-0328">Glycosyltransferase</keyword>
<name>A0ABT6FX90_9FLAO</name>
<comment type="caution">
    <text evidence="2">The sequence shown here is derived from an EMBL/GenBank/DDBJ whole genome shotgun (WGS) entry which is preliminary data.</text>
</comment>